<keyword evidence="2" id="KW-1185">Reference proteome</keyword>
<dbReference type="EMBL" id="JANPWB010000014">
    <property type="protein sequence ID" value="KAJ1094840.1"/>
    <property type="molecule type" value="Genomic_DNA"/>
</dbReference>
<dbReference type="AlphaFoldDB" id="A0AAV7LW80"/>
<gene>
    <name evidence="1" type="ORF">NDU88_000024</name>
</gene>
<organism evidence="1 2">
    <name type="scientific">Pleurodeles waltl</name>
    <name type="common">Iberian ribbed newt</name>
    <dbReference type="NCBI Taxonomy" id="8319"/>
    <lineage>
        <taxon>Eukaryota</taxon>
        <taxon>Metazoa</taxon>
        <taxon>Chordata</taxon>
        <taxon>Craniata</taxon>
        <taxon>Vertebrata</taxon>
        <taxon>Euteleostomi</taxon>
        <taxon>Amphibia</taxon>
        <taxon>Batrachia</taxon>
        <taxon>Caudata</taxon>
        <taxon>Salamandroidea</taxon>
        <taxon>Salamandridae</taxon>
        <taxon>Pleurodelinae</taxon>
        <taxon>Pleurodeles</taxon>
    </lineage>
</organism>
<accession>A0AAV7LW80</accession>
<sequence>MYTGPTPVVHRSYTCRTPVLHLSYTGPTPVVHRSYTCRTPVLHLSYTGPTPVVHRSYTCRTPVLHLSYTGPTPVVHRSYTCCTPVLHLLYTGPTPAVHRSYTCRTPVLHLSYTGPTPDVHRSYTGGVTLLANAISSWFEACALRRLHELISSQEQLVMEMVIIIPGLVQQMMKRILFGAAPPLSITRSGISKGDPCAVGWRPGVAQGTLEGCGMPSRRLPAAVTVKPWGPCLAWIFGLNTEHPPVRTRTAIPTSLIWNRWWFVLVDSRVLLPARV</sequence>
<comment type="caution">
    <text evidence="1">The sequence shown here is derived from an EMBL/GenBank/DDBJ whole genome shotgun (WGS) entry which is preliminary data.</text>
</comment>
<protein>
    <submittedName>
        <fullName evidence="1">Uncharacterized protein</fullName>
    </submittedName>
</protein>
<evidence type="ECO:0000313" key="1">
    <source>
        <dbReference type="EMBL" id="KAJ1094840.1"/>
    </source>
</evidence>
<reference evidence="1" key="1">
    <citation type="journal article" date="2022" name="bioRxiv">
        <title>Sequencing and chromosome-scale assembly of the giantPleurodeles waltlgenome.</title>
        <authorList>
            <person name="Brown T."/>
            <person name="Elewa A."/>
            <person name="Iarovenko S."/>
            <person name="Subramanian E."/>
            <person name="Araus A.J."/>
            <person name="Petzold A."/>
            <person name="Susuki M."/>
            <person name="Suzuki K.-i.T."/>
            <person name="Hayashi T."/>
            <person name="Toyoda A."/>
            <person name="Oliveira C."/>
            <person name="Osipova E."/>
            <person name="Leigh N.D."/>
            <person name="Simon A."/>
            <person name="Yun M.H."/>
        </authorList>
    </citation>
    <scope>NUCLEOTIDE SEQUENCE</scope>
    <source>
        <strain evidence="1">20211129_DDA</strain>
        <tissue evidence="1">Liver</tissue>
    </source>
</reference>
<proteinExistence type="predicted"/>
<evidence type="ECO:0000313" key="2">
    <source>
        <dbReference type="Proteomes" id="UP001066276"/>
    </source>
</evidence>
<dbReference type="Proteomes" id="UP001066276">
    <property type="component" value="Chromosome 10"/>
</dbReference>
<name>A0AAV7LW80_PLEWA</name>